<evidence type="ECO:0000256" key="3">
    <source>
        <dbReference type="ARBA" id="ARBA00022475"/>
    </source>
</evidence>
<dbReference type="InterPro" id="IPR003439">
    <property type="entry name" value="ABC_transporter-like_ATP-bd"/>
</dbReference>
<dbReference type="SUPFAM" id="SSF90123">
    <property type="entry name" value="ABC transporter transmembrane region"/>
    <property type="match status" value="1"/>
</dbReference>
<evidence type="ECO:0000259" key="9">
    <source>
        <dbReference type="PROSITE" id="PS50893"/>
    </source>
</evidence>
<dbReference type="InterPro" id="IPR036640">
    <property type="entry name" value="ABC1_TM_sf"/>
</dbReference>
<dbReference type="FunFam" id="3.40.50.300:FF:000854">
    <property type="entry name" value="Multidrug ABC transporter ATP-binding protein"/>
    <property type="match status" value="1"/>
</dbReference>
<dbReference type="GO" id="GO:0034040">
    <property type="term" value="F:ATPase-coupled lipid transmembrane transporter activity"/>
    <property type="evidence" value="ECO:0007669"/>
    <property type="project" value="TreeGrafter"/>
</dbReference>
<dbReference type="PANTHER" id="PTHR24221">
    <property type="entry name" value="ATP-BINDING CASSETTE SUB-FAMILY B"/>
    <property type="match status" value="1"/>
</dbReference>
<name>Q9XDS0_LACGS</name>
<sequence length="304" mass="33947">MQGQLSIGQLMTFNALLAYFIDPLQSIINLQPRLQSASVAQNRLNEVYQVKSEFNQKATIEDRKLLEGNIEYKNVDYSYGYGTDVLKDINLKISQGEKLTIVGMSGSGKSTMVKLLVDFFSPSKGQVTLNGHATSEIDKHTLRSYVNYVPQTPYIFSGTVKENLLLGCRPDITEEDVIKACQIAEIDQEIANLPLQFETKLDENAKILSGGQKQRLTIARALLSPAKVFIFDEVTSGLDTITEKKVVDNLMKLKDKTIIFIAHRLAIAERADKVVVIDHGQIVEEGSHSELMSKHGFYYDLVKG</sequence>
<evidence type="ECO:0000256" key="5">
    <source>
        <dbReference type="ARBA" id="ARBA00022741"/>
    </source>
</evidence>
<dbReference type="SUPFAM" id="SSF52540">
    <property type="entry name" value="P-loop containing nucleoside triphosphate hydrolases"/>
    <property type="match status" value="1"/>
</dbReference>
<feature type="domain" description="ABC transporter" evidence="9">
    <location>
        <begin position="70"/>
        <end position="304"/>
    </location>
</feature>
<dbReference type="SMART" id="SM00382">
    <property type="entry name" value="AAA"/>
    <property type="match status" value="1"/>
</dbReference>
<organism evidence="11">
    <name type="scientific">Lactobacillus gasseri</name>
    <dbReference type="NCBI Taxonomy" id="1596"/>
    <lineage>
        <taxon>Bacteria</taxon>
        <taxon>Bacillati</taxon>
        <taxon>Bacillota</taxon>
        <taxon>Bacilli</taxon>
        <taxon>Lactobacillales</taxon>
        <taxon>Lactobacillaceae</taxon>
        <taxon>Lactobacillus</taxon>
    </lineage>
</organism>
<dbReference type="GO" id="GO:0005524">
    <property type="term" value="F:ATP binding"/>
    <property type="evidence" value="ECO:0007669"/>
    <property type="project" value="UniProtKB-KW"/>
</dbReference>
<dbReference type="PROSITE" id="PS50929">
    <property type="entry name" value="ABC_TM1F"/>
    <property type="match status" value="1"/>
</dbReference>
<dbReference type="InterPro" id="IPR027417">
    <property type="entry name" value="P-loop_NTPase"/>
</dbReference>
<dbReference type="PROSITE" id="PS50893">
    <property type="entry name" value="ABC_TRANSPORTER_2"/>
    <property type="match status" value="1"/>
</dbReference>
<dbReference type="PANTHER" id="PTHR24221:SF654">
    <property type="entry name" value="ATP-BINDING CASSETTE SUB-FAMILY B MEMBER 6"/>
    <property type="match status" value="1"/>
</dbReference>
<dbReference type="PROSITE" id="PS00211">
    <property type="entry name" value="ABC_TRANSPORTER_1"/>
    <property type="match status" value="1"/>
</dbReference>
<evidence type="ECO:0000256" key="4">
    <source>
        <dbReference type="ARBA" id="ARBA00022692"/>
    </source>
</evidence>
<dbReference type="Pfam" id="PF00005">
    <property type="entry name" value="ABC_tran"/>
    <property type="match status" value="1"/>
</dbReference>
<evidence type="ECO:0000313" key="11">
    <source>
        <dbReference type="EMBL" id="BAA82350.1"/>
    </source>
</evidence>
<dbReference type="GO" id="GO:0005886">
    <property type="term" value="C:plasma membrane"/>
    <property type="evidence" value="ECO:0007669"/>
    <property type="project" value="UniProtKB-SubCell"/>
</dbReference>
<keyword evidence="3" id="KW-1003">Cell membrane</keyword>
<evidence type="ECO:0000256" key="6">
    <source>
        <dbReference type="ARBA" id="ARBA00022840"/>
    </source>
</evidence>
<keyword evidence="8" id="KW-0472">Membrane</keyword>
<keyword evidence="7" id="KW-1133">Transmembrane helix</keyword>
<keyword evidence="2" id="KW-0813">Transport</keyword>
<keyword evidence="5" id="KW-0547">Nucleotide-binding</keyword>
<proteinExistence type="predicted"/>
<dbReference type="GO" id="GO:0016887">
    <property type="term" value="F:ATP hydrolysis activity"/>
    <property type="evidence" value="ECO:0007669"/>
    <property type="project" value="InterPro"/>
</dbReference>
<evidence type="ECO:0000256" key="8">
    <source>
        <dbReference type="ARBA" id="ARBA00023136"/>
    </source>
</evidence>
<evidence type="ECO:0000256" key="2">
    <source>
        <dbReference type="ARBA" id="ARBA00022448"/>
    </source>
</evidence>
<evidence type="ECO:0000259" key="10">
    <source>
        <dbReference type="PROSITE" id="PS50929"/>
    </source>
</evidence>
<comment type="subcellular location">
    <subcellularLocation>
        <location evidence="1">Cell membrane</location>
        <topology evidence="1">Multi-pass membrane protein</topology>
    </subcellularLocation>
</comment>
<keyword evidence="4" id="KW-0812">Transmembrane</keyword>
<evidence type="ECO:0000256" key="7">
    <source>
        <dbReference type="ARBA" id="ARBA00022989"/>
    </source>
</evidence>
<dbReference type="InterPro" id="IPR011527">
    <property type="entry name" value="ABC1_TM_dom"/>
</dbReference>
<dbReference type="InterPro" id="IPR039421">
    <property type="entry name" value="Type_1_exporter"/>
</dbReference>
<feature type="domain" description="ABC transmembrane type-1" evidence="10">
    <location>
        <begin position="1"/>
        <end position="36"/>
    </location>
</feature>
<dbReference type="InterPro" id="IPR003593">
    <property type="entry name" value="AAA+_ATPase"/>
</dbReference>
<dbReference type="InterPro" id="IPR017871">
    <property type="entry name" value="ABC_transporter-like_CS"/>
</dbReference>
<dbReference type="AlphaFoldDB" id="Q9XDS0"/>
<gene>
    <name evidence="11" type="primary">ORF1</name>
</gene>
<keyword evidence="6" id="KW-0067">ATP-binding</keyword>
<dbReference type="Gene3D" id="1.20.1560.10">
    <property type="entry name" value="ABC transporter type 1, transmembrane domain"/>
    <property type="match status" value="1"/>
</dbReference>
<dbReference type="Gene3D" id="3.40.50.300">
    <property type="entry name" value="P-loop containing nucleotide triphosphate hydrolases"/>
    <property type="match status" value="1"/>
</dbReference>
<dbReference type="GO" id="GO:0140359">
    <property type="term" value="F:ABC-type transporter activity"/>
    <property type="evidence" value="ECO:0007669"/>
    <property type="project" value="InterPro"/>
</dbReference>
<evidence type="ECO:0000256" key="1">
    <source>
        <dbReference type="ARBA" id="ARBA00004651"/>
    </source>
</evidence>
<dbReference type="EMBL" id="AB029612">
    <property type="protein sequence ID" value="BAA82350.1"/>
    <property type="molecule type" value="Genomic_DNA"/>
</dbReference>
<protein>
    <submittedName>
        <fullName evidence="11">ORF1 protein</fullName>
    </submittedName>
</protein>
<reference evidence="11" key="1">
    <citation type="journal article" date="2000" name="Biosci. Biotechnol. Biochem.">
        <title>Primary amino acid and DNA sequences of gassericin T, a lactacin F-family bacteriocin produced by Lactobacillus gasseri SBT2055.</title>
        <authorList>
            <person name="Kawai Y."/>
            <person name="Saitoh B."/>
            <person name="Takahashi O."/>
            <person name="Kitazawa H."/>
            <person name="Saito T."/>
        </authorList>
    </citation>
    <scope>NUCLEOTIDE SEQUENCE</scope>
    <source>
        <strain evidence="11">SBT2055</strain>
    </source>
</reference>
<accession>Q9XDS0</accession>